<evidence type="ECO:0000256" key="1">
    <source>
        <dbReference type="ARBA" id="ARBA00004651"/>
    </source>
</evidence>
<evidence type="ECO:0000256" key="7">
    <source>
        <dbReference type="SAM" id="MobiDB-lite"/>
    </source>
</evidence>
<dbReference type="PANTHER" id="PTHR42709:SF6">
    <property type="entry name" value="UNDECAPRENYL PHOSPHATE TRANSPORTER A"/>
    <property type="match status" value="1"/>
</dbReference>
<feature type="compositionally biased region" description="Acidic residues" evidence="7">
    <location>
        <begin position="36"/>
        <end position="45"/>
    </location>
</feature>
<dbReference type="EMBL" id="FOGQ01000012">
    <property type="protein sequence ID" value="SES21362.1"/>
    <property type="molecule type" value="Genomic_DNA"/>
</dbReference>
<feature type="transmembrane region" description="Helical" evidence="8">
    <location>
        <begin position="263"/>
        <end position="281"/>
    </location>
</feature>
<dbReference type="GO" id="GO:0005886">
    <property type="term" value="C:plasma membrane"/>
    <property type="evidence" value="ECO:0007669"/>
    <property type="project" value="UniProtKB-SubCell"/>
</dbReference>
<evidence type="ECO:0000313" key="10">
    <source>
        <dbReference type="EMBL" id="SES21362.1"/>
    </source>
</evidence>
<sequence>MNQKPGENPAERDDARDHARDRESDLDGRAEKELPVEAEAEEELQAEAAVEAETVAEAEVDTEAEWWQEPGMPWNKKPGKADYWCLGWLGFIGVFGMAMIPLRAWLLGLDPPIMLALTGSRLGAASTGALAAVGEAPGWIWYLLIGSLVAIKFDWVYWWAGKLWGRGMLDVNAQQSARTARNIDRAERWTQKLGWFGIFLAYLPIPLPIALVVFIMSGATGMKLRTFMVLNFIAKTVWNLGYFALGYAIGEPVVNVLEQYQKVAGWVAIGLVVVIMASVFYKQSKNPAPK</sequence>
<feature type="domain" description="VTT" evidence="9">
    <location>
        <begin position="129"/>
        <end position="247"/>
    </location>
</feature>
<keyword evidence="6 8" id="KW-0472">Membrane</keyword>
<evidence type="ECO:0000256" key="4">
    <source>
        <dbReference type="ARBA" id="ARBA00022692"/>
    </source>
</evidence>
<feature type="region of interest" description="Disordered" evidence="7">
    <location>
        <begin position="1"/>
        <end position="46"/>
    </location>
</feature>
<gene>
    <name evidence="10" type="ORF">SAMN05661109_02254</name>
</gene>
<protein>
    <submittedName>
        <fullName evidence="10">Membrane protein DedA, SNARE-associated domain</fullName>
    </submittedName>
</protein>
<keyword evidence="4 8" id="KW-0812">Transmembrane</keyword>
<feature type="transmembrane region" description="Helical" evidence="8">
    <location>
        <begin position="227"/>
        <end position="248"/>
    </location>
</feature>
<comment type="similarity">
    <text evidence="2">Belongs to the DedA family.</text>
</comment>
<evidence type="ECO:0000313" key="11">
    <source>
        <dbReference type="Proteomes" id="UP000198929"/>
    </source>
</evidence>
<dbReference type="RefSeq" id="WP_231910012.1">
    <property type="nucleotide sequence ID" value="NZ_CP047199.1"/>
</dbReference>
<evidence type="ECO:0000256" key="3">
    <source>
        <dbReference type="ARBA" id="ARBA00022475"/>
    </source>
</evidence>
<dbReference type="PANTHER" id="PTHR42709">
    <property type="entry name" value="ALKALINE PHOSPHATASE LIKE PROTEIN"/>
    <property type="match status" value="1"/>
</dbReference>
<comment type="subcellular location">
    <subcellularLocation>
        <location evidence="1">Cell membrane</location>
        <topology evidence="1">Multi-pass membrane protein</topology>
    </subcellularLocation>
</comment>
<keyword evidence="3" id="KW-1003">Cell membrane</keyword>
<proteinExistence type="inferred from homology"/>
<feature type="transmembrane region" description="Helical" evidence="8">
    <location>
        <begin position="193"/>
        <end position="215"/>
    </location>
</feature>
<dbReference type="AlphaFoldDB" id="A0A1H9VI85"/>
<dbReference type="InterPro" id="IPR032816">
    <property type="entry name" value="VTT_dom"/>
</dbReference>
<dbReference type="Proteomes" id="UP000198929">
    <property type="component" value="Unassembled WGS sequence"/>
</dbReference>
<evidence type="ECO:0000259" key="9">
    <source>
        <dbReference type="Pfam" id="PF09335"/>
    </source>
</evidence>
<dbReference type="InterPro" id="IPR051311">
    <property type="entry name" value="DedA_domain"/>
</dbReference>
<feature type="transmembrane region" description="Helical" evidence="8">
    <location>
        <begin position="83"/>
        <end position="106"/>
    </location>
</feature>
<evidence type="ECO:0000256" key="6">
    <source>
        <dbReference type="ARBA" id="ARBA00023136"/>
    </source>
</evidence>
<organism evidence="10 11">
    <name type="scientific">Corynebacterium cystitidis DSM 20524</name>
    <dbReference type="NCBI Taxonomy" id="1121357"/>
    <lineage>
        <taxon>Bacteria</taxon>
        <taxon>Bacillati</taxon>
        <taxon>Actinomycetota</taxon>
        <taxon>Actinomycetes</taxon>
        <taxon>Mycobacteriales</taxon>
        <taxon>Corynebacteriaceae</taxon>
        <taxon>Corynebacterium</taxon>
    </lineage>
</organism>
<dbReference type="STRING" id="1121357.SAMN05661109_02254"/>
<reference evidence="11" key="1">
    <citation type="submission" date="2016-10" db="EMBL/GenBank/DDBJ databases">
        <authorList>
            <person name="Varghese N."/>
            <person name="Submissions S."/>
        </authorList>
    </citation>
    <scope>NUCLEOTIDE SEQUENCE [LARGE SCALE GENOMIC DNA]</scope>
    <source>
        <strain evidence="11">DSM 20524</strain>
    </source>
</reference>
<evidence type="ECO:0000256" key="2">
    <source>
        <dbReference type="ARBA" id="ARBA00010792"/>
    </source>
</evidence>
<keyword evidence="11" id="KW-1185">Reference proteome</keyword>
<evidence type="ECO:0000256" key="8">
    <source>
        <dbReference type="SAM" id="Phobius"/>
    </source>
</evidence>
<feature type="compositionally biased region" description="Basic and acidic residues" evidence="7">
    <location>
        <begin position="9"/>
        <end position="35"/>
    </location>
</feature>
<name>A0A1H9VI85_9CORY</name>
<feature type="transmembrane region" description="Helical" evidence="8">
    <location>
        <begin position="112"/>
        <end position="133"/>
    </location>
</feature>
<evidence type="ECO:0000256" key="5">
    <source>
        <dbReference type="ARBA" id="ARBA00022989"/>
    </source>
</evidence>
<feature type="transmembrane region" description="Helical" evidence="8">
    <location>
        <begin position="140"/>
        <end position="160"/>
    </location>
</feature>
<keyword evidence="5 8" id="KW-1133">Transmembrane helix</keyword>
<accession>A0A1H9VI85</accession>
<dbReference type="Pfam" id="PF09335">
    <property type="entry name" value="VTT_dom"/>
    <property type="match status" value="1"/>
</dbReference>